<dbReference type="CDD" id="cd05799">
    <property type="entry name" value="PGM2"/>
    <property type="match status" value="1"/>
</dbReference>
<dbReference type="InterPro" id="IPR016055">
    <property type="entry name" value="A-D-PHexomutase_a/b/a-I/II/III"/>
</dbReference>
<evidence type="ECO:0000259" key="8">
    <source>
        <dbReference type="Pfam" id="PF02878"/>
    </source>
</evidence>
<dbReference type="InterPro" id="IPR036900">
    <property type="entry name" value="A-D-PHexomutase_C_sf"/>
</dbReference>
<dbReference type="Pfam" id="PF02879">
    <property type="entry name" value="PGM_PMM_II"/>
    <property type="match status" value="1"/>
</dbReference>
<keyword evidence="3" id="KW-0597">Phosphoprotein</keyword>
<feature type="domain" description="Alpha-D-phosphohexomutase alpha/beta/alpha" evidence="10">
    <location>
        <begin position="341"/>
        <end position="462"/>
    </location>
</feature>
<dbReference type="InterPro" id="IPR005843">
    <property type="entry name" value="A-D-PHexomutase_C"/>
</dbReference>
<evidence type="ECO:0000256" key="6">
    <source>
        <dbReference type="ARBA" id="ARBA00023235"/>
    </source>
</evidence>
<evidence type="ECO:0000313" key="11">
    <source>
        <dbReference type="EMBL" id="TVZ01451.1"/>
    </source>
</evidence>
<keyword evidence="6" id="KW-0413">Isomerase</keyword>
<evidence type="ECO:0000256" key="1">
    <source>
        <dbReference type="ARBA" id="ARBA00001946"/>
    </source>
</evidence>
<keyword evidence="4" id="KW-0479">Metal-binding</keyword>
<evidence type="ECO:0000256" key="4">
    <source>
        <dbReference type="ARBA" id="ARBA00022723"/>
    </source>
</evidence>
<dbReference type="Gene3D" id="3.30.310.50">
    <property type="entry name" value="Alpha-D-phosphohexomutase, C-terminal domain"/>
    <property type="match status" value="1"/>
</dbReference>
<feature type="domain" description="Alpha-D-phosphohexomutase alpha/beta/alpha" evidence="8">
    <location>
        <begin position="58"/>
        <end position="198"/>
    </location>
</feature>
<dbReference type="PANTHER" id="PTHR45745:SF1">
    <property type="entry name" value="PHOSPHOGLUCOMUTASE 2B-RELATED"/>
    <property type="match status" value="1"/>
</dbReference>
<keyword evidence="5" id="KW-0460">Magnesium</keyword>
<evidence type="ECO:0000256" key="2">
    <source>
        <dbReference type="ARBA" id="ARBA00010231"/>
    </source>
</evidence>
<dbReference type="Pfam" id="PF02880">
    <property type="entry name" value="PGM_PMM_III"/>
    <property type="match status" value="1"/>
</dbReference>
<dbReference type="GO" id="GO:0006166">
    <property type="term" value="P:purine ribonucleoside salvage"/>
    <property type="evidence" value="ECO:0007669"/>
    <property type="project" value="TreeGrafter"/>
</dbReference>
<feature type="domain" description="Alpha-D-phosphohexomutase C-terminal" evidence="7">
    <location>
        <begin position="547"/>
        <end position="582"/>
    </location>
</feature>
<dbReference type="Pfam" id="PF02878">
    <property type="entry name" value="PGM_PMM_I"/>
    <property type="match status" value="1"/>
</dbReference>
<dbReference type="EMBL" id="RPFW01000007">
    <property type="protein sequence ID" value="TVZ01451.1"/>
    <property type="molecule type" value="Genomic_DNA"/>
</dbReference>
<proteinExistence type="inferred from homology"/>
<protein>
    <submittedName>
        <fullName evidence="11">Phospho-sugar mutase</fullName>
    </submittedName>
</protein>
<evidence type="ECO:0000259" key="9">
    <source>
        <dbReference type="Pfam" id="PF02879"/>
    </source>
</evidence>
<dbReference type="Proteomes" id="UP000460272">
    <property type="component" value="Unassembled WGS sequence"/>
</dbReference>
<dbReference type="GO" id="GO:0005975">
    <property type="term" value="P:carbohydrate metabolic process"/>
    <property type="evidence" value="ECO:0007669"/>
    <property type="project" value="InterPro"/>
</dbReference>
<comment type="caution">
    <text evidence="11">The sequence shown here is derived from an EMBL/GenBank/DDBJ whole genome shotgun (WGS) entry which is preliminary data.</text>
</comment>
<dbReference type="InterPro" id="IPR005846">
    <property type="entry name" value="A-D-PHexomutase_a/b/a-III"/>
</dbReference>
<dbReference type="InterPro" id="IPR005841">
    <property type="entry name" value="Alpha-D-phosphohexomutase_SF"/>
</dbReference>
<accession>A0A6P2BST9</accession>
<feature type="domain" description="Alpha-D-phosphohexomutase alpha/beta/alpha" evidence="9">
    <location>
        <begin position="242"/>
        <end position="329"/>
    </location>
</feature>
<evidence type="ECO:0000313" key="12">
    <source>
        <dbReference type="Proteomes" id="UP000460272"/>
    </source>
</evidence>
<comment type="similarity">
    <text evidence="2">Belongs to the phosphohexose mutase family.</text>
</comment>
<keyword evidence="12" id="KW-1185">Reference proteome</keyword>
<dbReference type="GO" id="GO:0000287">
    <property type="term" value="F:magnesium ion binding"/>
    <property type="evidence" value="ECO:0007669"/>
    <property type="project" value="InterPro"/>
</dbReference>
<evidence type="ECO:0000259" key="7">
    <source>
        <dbReference type="Pfam" id="PF00408"/>
    </source>
</evidence>
<dbReference type="PRINTS" id="PR00509">
    <property type="entry name" value="PGMPMM"/>
</dbReference>
<dbReference type="OrthoDB" id="9806956at2"/>
<dbReference type="PROSITE" id="PS00710">
    <property type="entry name" value="PGM_PMM"/>
    <property type="match status" value="1"/>
</dbReference>
<dbReference type="AlphaFoldDB" id="A0A6P2BST9"/>
<dbReference type="GO" id="GO:0008973">
    <property type="term" value="F:phosphopentomutase activity"/>
    <property type="evidence" value="ECO:0007669"/>
    <property type="project" value="TreeGrafter"/>
</dbReference>
<organism evidence="11 12">
    <name type="scientific">Trebonia kvetii</name>
    <dbReference type="NCBI Taxonomy" id="2480626"/>
    <lineage>
        <taxon>Bacteria</taxon>
        <taxon>Bacillati</taxon>
        <taxon>Actinomycetota</taxon>
        <taxon>Actinomycetes</taxon>
        <taxon>Streptosporangiales</taxon>
        <taxon>Treboniaceae</taxon>
        <taxon>Trebonia</taxon>
    </lineage>
</organism>
<comment type="cofactor">
    <cofactor evidence="1">
        <name>Mg(2+)</name>
        <dbReference type="ChEBI" id="CHEBI:18420"/>
    </cofactor>
</comment>
<evidence type="ECO:0000256" key="3">
    <source>
        <dbReference type="ARBA" id="ARBA00022553"/>
    </source>
</evidence>
<dbReference type="PANTHER" id="PTHR45745">
    <property type="entry name" value="PHOSPHOMANNOMUTASE 45A"/>
    <property type="match status" value="1"/>
</dbReference>
<sequence length="605" mass="62433">MCGRRRECAMTGPEGGLAARARAWRDADPDPETRAELDRLLGSADTEALASRFEGSLSFGTAGIRAEMGAGPMRMNRLVAGRVAAGLARYIAYIAASEQPGAVAGVVIGYDGRLNSRVFATDAARILSRAGIPVWLLPSALPTPVLAFAVRHLGAAYGVMVTASHNPRRDNGIKVYVRDGGQLLPPVDADIAAAIDAVDPMALPAGWAEGPFDFTPADDAVHAYVAAVAAGQGPAADGARTARRAGLKVVHTALHGVGDATLRAVLAAAGWPAPVPVAAQRLPDPGFPTVPYPNPEAPGVLDLARETAEREGADLVLANDPDADRLAVMVPGSGGWRMLTGDELGALLGDAVVGRLTGGGYPVDLRGRPPVVATTVVSGSLLRRLADAASVQCVTTLTGFKWIARAGGDDPLVFGYEQALGYAVRPDLVADKDGISAALLALGLAAELAAQGRTLSDRLDDLAMTHGVHVTRERSLRADGAAGLARLTRAVERVRKEPPSLLAGQPVTVTDLLKESAGVVDLAGGTAERAPGRPIPPADVLIWHAGHDARVMIRPSGTEPVIKLYAEAVRPVRSRADLAAARAAAGEHALAMLAEAAAALEPDGT</sequence>
<dbReference type="InterPro" id="IPR016066">
    <property type="entry name" value="A-D-PHexomutase_CS"/>
</dbReference>
<dbReference type="InterPro" id="IPR005844">
    <property type="entry name" value="A-D-PHexomutase_a/b/a-I"/>
</dbReference>
<dbReference type="Pfam" id="PF00408">
    <property type="entry name" value="PGM_PMM_IV"/>
    <property type="match status" value="1"/>
</dbReference>
<evidence type="ECO:0000256" key="5">
    <source>
        <dbReference type="ARBA" id="ARBA00022842"/>
    </source>
</evidence>
<dbReference type="SUPFAM" id="SSF53738">
    <property type="entry name" value="Phosphoglucomutase, first 3 domains"/>
    <property type="match status" value="3"/>
</dbReference>
<dbReference type="SUPFAM" id="SSF55957">
    <property type="entry name" value="Phosphoglucomutase, C-terminal domain"/>
    <property type="match status" value="1"/>
</dbReference>
<dbReference type="InterPro" id="IPR005845">
    <property type="entry name" value="A-D-PHexomutase_a/b/a-II"/>
</dbReference>
<gene>
    <name evidence="11" type="ORF">EAS64_34070</name>
</gene>
<reference evidence="11 12" key="1">
    <citation type="submission" date="2018-11" db="EMBL/GenBank/DDBJ databases">
        <title>Trebonia kvetii gen.nov., sp.nov., a novel acidophilic actinobacterium, and proposal of the new actinobacterial family Treboniaceae fam. nov.</title>
        <authorList>
            <person name="Rapoport D."/>
            <person name="Sagova-Mareckova M."/>
            <person name="Sedlacek I."/>
            <person name="Provaznik J."/>
            <person name="Kralova S."/>
            <person name="Pavlinic D."/>
            <person name="Benes V."/>
            <person name="Kopecky J."/>
        </authorList>
    </citation>
    <scope>NUCLEOTIDE SEQUENCE [LARGE SCALE GENOMIC DNA]</scope>
    <source>
        <strain evidence="11 12">15Tr583</strain>
    </source>
</reference>
<name>A0A6P2BST9_9ACTN</name>
<evidence type="ECO:0000259" key="10">
    <source>
        <dbReference type="Pfam" id="PF02880"/>
    </source>
</evidence>
<dbReference type="Gene3D" id="3.40.120.10">
    <property type="entry name" value="Alpha-D-Glucose-1,6-Bisphosphate, subunit A, domain 3"/>
    <property type="match status" value="3"/>
</dbReference>